<dbReference type="EMBL" id="CP000302">
    <property type="protein sequence ID" value="ABE55493.1"/>
    <property type="molecule type" value="Genomic_DNA"/>
</dbReference>
<name>Q12M33_SHEDO</name>
<dbReference type="AlphaFoldDB" id="Q12M33"/>
<feature type="transmembrane region" description="Helical" evidence="1">
    <location>
        <begin position="38"/>
        <end position="59"/>
    </location>
</feature>
<evidence type="ECO:0000313" key="2">
    <source>
        <dbReference type="EMBL" id="ABE55493.1"/>
    </source>
</evidence>
<dbReference type="Proteomes" id="UP000001982">
    <property type="component" value="Chromosome"/>
</dbReference>
<accession>Q12M33</accession>
<evidence type="ECO:0000313" key="3">
    <source>
        <dbReference type="Proteomes" id="UP000001982"/>
    </source>
</evidence>
<feature type="transmembrane region" description="Helical" evidence="1">
    <location>
        <begin position="86"/>
        <end position="114"/>
    </location>
</feature>
<keyword evidence="1" id="KW-1133">Transmembrane helix</keyword>
<proteinExistence type="predicted"/>
<keyword evidence="1" id="KW-0812">Transmembrane</keyword>
<dbReference type="HOGENOM" id="CLU_1440153_0_0_6"/>
<reference evidence="2 3" key="1">
    <citation type="submission" date="2006-03" db="EMBL/GenBank/DDBJ databases">
        <title>Complete sequence of Shewanella denitrificans OS217.</title>
        <authorList>
            <consortium name="US DOE Joint Genome Institute"/>
            <person name="Copeland A."/>
            <person name="Lucas S."/>
            <person name="Lapidus A."/>
            <person name="Barry K."/>
            <person name="Detter J.C."/>
            <person name="Glavina del Rio T."/>
            <person name="Hammon N."/>
            <person name="Israni S."/>
            <person name="Dalin E."/>
            <person name="Tice H."/>
            <person name="Pitluck S."/>
            <person name="Brettin T."/>
            <person name="Bruce D."/>
            <person name="Han C."/>
            <person name="Tapia R."/>
            <person name="Gilna P."/>
            <person name="Kiss H."/>
            <person name="Schmutz J."/>
            <person name="Larimer F."/>
            <person name="Land M."/>
            <person name="Hauser L."/>
            <person name="Kyrpides N."/>
            <person name="Lykidis A."/>
            <person name="Richardson P."/>
        </authorList>
    </citation>
    <scope>NUCLEOTIDE SEQUENCE [LARGE SCALE GENOMIC DNA]</scope>
    <source>
        <strain evidence="3">OS217 / ATCC BAA-1090 / DSM 15013</strain>
    </source>
</reference>
<dbReference type="KEGG" id="sdn:Sden_2213"/>
<gene>
    <name evidence="2" type="ordered locus">Sden_2213</name>
</gene>
<dbReference type="OrthoDB" id="9849615at2"/>
<protein>
    <submittedName>
        <fullName evidence="2">Uncharacterized protein</fullName>
    </submittedName>
</protein>
<evidence type="ECO:0000256" key="1">
    <source>
        <dbReference type="SAM" id="Phobius"/>
    </source>
</evidence>
<feature type="transmembrane region" description="Helical" evidence="1">
    <location>
        <begin position="12"/>
        <end position="32"/>
    </location>
</feature>
<dbReference type="RefSeq" id="WP_011496646.1">
    <property type="nucleotide sequence ID" value="NC_007954.1"/>
</dbReference>
<sequence length="188" mass="21186">MDIRKSKKVIFNALYAFIGLFALAGLSGRIAYVPLENLELTLFLMSSIIIFTLLIWLMATYKGTKSQPTGFKQMALLIKERKVKEVLIVIVFLPLVCFLIGYCVSALVVTIPALPTKIFTHKTEIKQTQCIKTGSDKVRGDWSIFKLSNGEEWKVAGYGKICPSNERSCTLKYSEGYLGYYIRDVMCS</sequence>
<keyword evidence="3" id="KW-1185">Reference proteome</keyword>
<organism evidence="2 3">
    <name type="scientific">Shewanella denitrificans (strain OS217 / ATCC BAA-1090 / DSM 15013)</name>
    <dbReference type="NCBI Taxonomy" id="318161"/>
    <lineage>
        <taxon>Bacteria</taxon>
        <taxon>Pseudomonadati</taxon>
        <taxon>Pseudomonadota</taxon>
        <taxon>Gammaproteobacteria</taxon>
        <taxon>Alteromonadales</taxon>
        <taxon>Shewanellaceae</taxon>
        <taxon>Shewanella</taxon>
    </lineage>
</organism>
<keyword evidence="1" id="KW-0472">Membrane</keyword>